<proteinExistence type="predicted"/>
<accession>A0AAD6N757</accession>
<dbReference type="GO" id="GO:0008270">
    <property type="term" value="F:zinc ion binding"/>
    <property type="evidence" value="ECO:0007669"/>
    <property type="project" value="InterPro"/>
</dbReference>
<dbReference type="PANTHER" id="PTHR31001">
    <property type="entry name" value="UNCHARACTERIZED TRANSCRIPTIONAL REGULATORY PROTEIN"/>
    <property type="match status" value="1"/>
</dbReference>
<dbReference type="CDD" id="cd00067">
    <property type="entry name" value="GAL4"/>
    <property type="match status" value="1"/>
</dbReference>
<sequence>MSDGDHGKFAATRNKRSCKRCNEKKVRCDRNSPCGACVKAGDQCAFPGPKRAPRTLNRPPIGELLARLTNLEAEVQQLREKHPEPDRDEQQLGKLSSLRDDQSLVSSRINPGHSGLPSGGFLGHSNPLWSYDSFRQYYLQPLQIEALWRIYQKNVAPLIAVLHLAITGEIVQDASLGLNIDPASEALLLSVCFAAVVSLDPDQVQSELGLEYHKAKSAYEIAVDQALSRADFVKFPGILTLQAAVLYLLCARVDGDTRLVWAGSAVVIRLAQSQSIHRDGKKTGLSPFDTEIRRRLWWHICILDLLCSEDQGTDMQIRPGTFDVQFPANVNEYELNSLMLKLPPEKKGSTDITLCIITCFMIKEVYLSPQPLNSVTSLEDREGRIKSVGKTLHEQYLNYFDLRIPIHWVSATITRLHLSKSWVSVHSQSLPSDPGEPQPPYKDSVFHTAVELVEFAYYLQTNDVTAQWNRLCRAYKPKEAVSYILDELSSHPPGPETDRAWEVVTKTTSLWKHGAQRTGGEPELPLLELIQRADLLREEKSAIQTCRLAGEPCAGEKMNLKSWDEGLMPEQITSTEMDVSGSYRNPSTLAWLQGIWPYQDISGFGL</sequence>
<dbReference type="Pfam" id="PF00172">
    <property type="entry name" value="Zn_clus"/>
    <property type="match status" value="1"/>
</dbReference>
<keyword evidence="10" id="KW-1185">Reference proteome</keyword>
<evidence type="ECO:0000256" key="7">
    <source>
        <dbReference type="SAM" id="MobiDB-lite"/>
    </source>
</evidence>
<keyword evidence="5" id="KW-0804">Transcription</keyword>
<dbReference type="GO" id="GO:0005634">
    <property type="term" value="C:nucleus"/>
    <property type="evidence" value="ECO:0007669"/>
    <property type="project" value="UniProtKB-SubCell"/>
</dbReference>
<dbReference type="PANTHER" id="PTHR31001:SF50">
    <property type="entry name" value="ZN(II)2CYS6 TRANSCRIPTION FACTOR (EUROFUNG)"/>
    <property type="match status" value="1"/>
</dbReference>
<evidence type="ECO:0000313" key="10">
    <source>
        <dbReference type="Proteomes" id="UP001219568"/>
    </source>
</evidence>
<keyword evidence="6" id="KW-0539">Nucleus</keyword>
<feature type="region of interest" description="Disordered" evidence="7">
    <location>
        <begin position="78"/>
        <end position="97"/>
    </location>
</feature>
<evidence type="ECO:0000256" key="2">
    <source>
        <dbReference type="ARBA" id="ARBA00022723"/>
    </source>
</evidence>
<dbReference type="InterPro" id="IPR001138">
    <property type="entry name" value="Zn2Cys6_DnaBD"/>
</dbReference>
<dbReference type="GO" id="GO:0000981">
    <property type="term" value="F:DNA-binding transcription factor activity, RNA polymerase II-specific"/>
    <property type="evidence" value="ECO:0007669"/>
    <property type="project" value="InterPro"/>
</dbReference>
<evidence type="ECO:0000256" key="3">
    <source>
        <dbReference type="ARBA" id="ARBA00023015"/>
    </source>
</evidence>
<dbReference type="EMBL" id="JAQJZL010000009">
    <property type="protein sequence ID" value="KAJ6038330.1"/>
    <property type="molecule type" value="Genomic_DNA"/>
</dbReference>
<reference evidence="9" key="1">
    <citation type="journal article" date="2023" name="IMA Fungus">
        <title>Comparative genomic study of the Penicillium genus elucidates a diverse pangenome and 15 lateral gene transfer events.</title>
        <authorList>
            <person name="Petersen C."/>
            <person name="Sorensen T."/>
            <person name="Nielsen M.R."/>
            <person name="Sondergaard T.E."/>
            <person name="Sorensen J.L."/>
            <person name="Fitzpatrick D.A."/>
            <person name="Frisvad J.C."/>
            <person name="Nielsen K.L."/>
        </authorList>
    </citation>
    <scope>NUCLEOTIDE SEQUENCE</scope>
    <source>
        <strain evidence="9">IBT 15450</strain>
    </source>
</reference>
<gene>
    <name evidence="9" type="ORF">N7460_008101</name>
</gene>
<dbReference type="InterPro" id="IPR050613">
    <property type="entry name" value="Sec_Metabolite_Reg"/>
</dbReference>
<evidence type="ECO:0000256" key="6">
    <source>
        <dbReference type="ARBA" id="ARBA00023242"/>
    </source>
</evidence>
<dbReference type="SMART" id="SM00066">
    <property type="entry name" value="GAL4"/>
    <property type="match status" value="1"/>
</dbReference>
<evidence type="ECO:0000256" key="1">
    <source>
        <dbReference type="ARBA" id="ARBA00004123"/>
    </source>
</evidence>
<evidence type="ECO:0000313" key="9">
    <source>
        <dbReference type="EMBL" id="KAJ6038330.1"/>
    </source>
</evidence>
<dbReference type="PROSITE" id="PS50048">
    <property type="entry name" value="ZN2_CY6_FUNGAL_2"/>
    <property type="match status" value="1"/>
</dbReference>
<name>A0AAD6N757_PENCN</name>
<feature type="domain" description="Zn(2)-C6 fungal-type" evidence="8">
    <location>
        <begin position="17"/>
        <end position="46"/>
    </location>
</feature>
<protein>
    <recommendedName>
        <fullName evidence="8">Zn(2)-C6 fungal-type domain-containing protein</fullName>
    </recommendedName>
</protein>
<dbReference type="Gene3D" id="4.10.240.10">
    <property type="entry name" value="Zn(2)-C6 fungal-type DNA-binding domain"/>
    <property type="match status" value="1"/>
</dbReference>
<comment type="subcellular location">
    <subcellularLocation>
        <location evidence="1">Nucleus</location>
    </subcellularLocation>
</comment>
<organism evidence="9 10">
    <name type="scientific">Penicillium canescens</name>
    <dbReference type="NCBI Taxonomy" id="5083"/>
    <lineage>
        <taxon>Eukaryota</taxon>
        <taxon>Fungi</taxon>
        <taxon>Dikarya</taxon>
        <taxon>Ascomycota</taxon>
        <taxon>Pezizomycotina</taxon>
        <taxon>Eurotiomycetes</taxon>
        <taxon>Eurotiomycetidae</taxon>
        <taxon>Eurotiales</taxon>
        <taxon>Aspergillaceae</taxon>
        <taxon>Penicillium</taxon>
    </lineage>
</organism>
<dbReference type="Pfam" id="PF04082">
    <property type="entry name" value="Fungal_trans"/>
    <property type="match status" value="1"/>
</dbReference>
<keyword evidence="3" id="KW-0805">Transcription regulation</keyword>
<reference evidence="9" key="2">
    <citation type="submission" date="2023-01" db="EMBL/GenBank/DDBJ databases">
        <authorList>
            <person name="Petersen C."/>
        </authorList>
    </citation>
    <scope>NUCLEOTIDE SEQUENCE</scope>
    <source>
        <strain evidence="9">IBT 15450</strain>
    </source>
</reference>
<dbReference type="SMART" id="SM00906">
    <property type="entry name" value="Fungal_trans"/>
    <property type="match status" value="1"/>
</dbReference>
<dbReference type="GO" id="GO:0003677">
    <property type="term" value="F:DNA binding"/>
    <property type="evidence" value="ECO:0007669"/>
    <property type="project" value="UniProtKB-KW"/>
</dbReference>
<dbReference type="InterPro" id="IPR036864">
    <property type="entry name" value="Zn2-C6_fun-type_DNA-bd_sf"/>
</dbReference>
<dbReference type="AlphaFoldDB" id="A0AAD6N757"/>
<dbReference type="GO" id="GO:0006351">
    <property type="term" value="P:DNA-templated transcription"/>
    <property type="evidence" value="ECO:0007669"/>
    <property type="project" value="InterPro"/>
</dbReference>
<evidence type="ECO:0000256" key="4">
    <source>
        <dbReference type="ARBA" id="ARBA00023125"/>
    </source>
</evidence>
<comment type="caution">
    <text evidence="9">The sequence shown here is derived from an EMBL/GenBank/DDBJ whole genome shotgun (WGS) entry which is preliminary data.</text>
</comment>
<evidence type="ECO:0000259" key="8">
    <source>
        <dbReference type="PROSITE" id="PS50048"/>
    </source>
</evidence>
<evidence type="ECO:0000256" key="5">
    <source>
        <dbReference type="ARBA" id="ARBA00023163"/>
    </source>
</evidence>
<dbReference type="Proteomes" id="UP001219568">
    <property type="component" value="Unassembled WGS sequence"/>
</dbReference>
<keyword evidence="2" id="KW-0479">Metal-binding</keyword>
<dbReference type="InterPro" id="IPR007219">
    <property type="entry name" value="XnlR_reg_dom"/>
</dbReference>
<dbReference type="SUPFAM" id="SSF57701">
    <property type="entry name" value="Zn2/Cys6 DNA-binding domain"/>
    <property type="match status" value="1"/>
</dbReference>
<keyword evidence="4" id="KW-0238">DNA-binding</keyword>
<dbReference type="CDD" id="cd12148">
    <property type="entry name" value="fungal_TF_MHR"/>
    <property type="match status" value="1"/>
</dbReference>